<dbReference type="EMBL" id="KN780639">
    <property type="protein sequence ID" value="KIH44054.1"/>
    <property type="molecule type" value="Genomic_DNA"/>
</dbReference>
<evidence type="ECO:0000313" key="2">
    <source>
        <dbReference type="EMBL" id="KIH44054.1"/>
    </source>
</evidence>
<evidence type="ECO:0000313" key="3">
    <source>
        <dbReference type="Proteomes" id="UP000054047"/>
    </source>
</evidence>
<feature type="non-terminal residue" evidence="2">
    <location>
        <position position="162"/>
    </location>
</feature>
<dbReference type="OrthoDB" id="9450922at2759"/>
<dbReference type="AlphaFoldDB" id="A0A0C2FB79"/>
<name>A0A0C2FB79_9BILA</name>
<keyword evidence="3" id="KW-1185">Reference proteome</keyword>
<dbReference type="Proteomes" id="UP000054047">
    <property type="component" value="Unassembled WGS sequence"/>
</dbReference>
<sequence length="162" mass="18176">YAPQQYASYPAFYGSGCHGNSTGQQCSQGGEAGVQQKNSDPSRESNVSVKFRPSPDAAKEDSLTREILSDQATLQLLIWLEMMELFVQTLSKNPQAVERLLEQDNTAVLNPESIRQIQAQLPRLVDITRRPEFTSALRKPRVLSAIRSIQREMDTIRREAPS</sequence>
<feature type="compositionally biased region" description="Polar residues" evidence="1">
    <location>
        <begin position="35"/>
        <end position="48"/>
    </location>
</feature>
<proteinExistence type="predicted"/>
<reference evidence="2 3" key="1">
    <citation type="submission" date="2013-12" db="EMBL/GenBank/DDBJ databases">
        <title>Draft genome of the parsitic nematode Ancylostoma duodenale.</title>
        <authorList>
            <person name="Mitreva M."/>
        </authorList>
    </citation>
    <scope>NUCLEOTIDE SEQUENCE [LARGE SCALE GENOMIC DNA]</scope>
    <source>
        <strain evidence="2 3">Zhejiang</strain>
    </source>
</reference>
<gene>
    <name evidence="2" type="ORF">ANCDUO_25932</name>
</gene>
<protein>
    <submittedName>
        <fullName evidence="2">Uncharacterized protein</fullName>
    </submittedName>
</protein>
<feature type="non-terminal residue" evidence="2">
    <location>
        <position position="1"/>
    </location>
</feature>
<feature type="region of interest" description="Disordered" evidence="1">
    <location>
        <begin position="20"/>
        <end position="59"/>
    </location>
</feature>
<organism evidence="2 3">
    <name type="scientific">Ancylostoma duodenale</name>
    <dbReference type="NCBI Taxonomy" id="51022"/>
    <lineage>
        <taxon>Eukaryota</taxon>
        <taxon>Metazoa</taxon>
        <taxon>Ecdysozoa</taxon>
        <taxon>Nematoda</taxon>
        <taxon>Chromadorea</taxon>
        <taxon>Rhabditida</taxon>
        <taxon>Rhabditina</taxon>
        <taxon>Rhabditomorpha</taxon>
        <taxon>Strongyloidea</taxon>
        <taxon>Ancylostomatidae</taxon>
        <taxon>Ancylostomatinae</taxon>
        <taxon>Ancylostoma</taxon>
    </lineage>
</organism>
<evidence type="ECO:0000256" key="1">
    <source>
        <dbReference type="SAM" id="MobiDB-lite"/>
    </source>
</evidence>
<accession>A0A0C2FB79</accession>